<evidence type="ECO:0000256" key="5">
    <source>
        <dbReference type="ARBA" id="ARBA00023163"/>
    </source>
</evidence>
<evidence type="ECO:0000256" key="8">
    <source>
        <dbReference type="RuleBase" id="RU364145"/>
    </source>
</evidence>
<dbReference type="GeneID" id="121124448"/>
<evidence type="ECO:0000256" key="6">
    <source>
        <dbReference type="ARBA" id="ARBA00023242"/>
    </source>
</evidence>
<dbReference type="InterPro" id="IPR011425">
    <property type="entry name" value="Med9"/>
</dbReference>
<evidence type="ECO:0000313" key="9">
    <source>
        <dbReference type="EMBL" id="ADD24241.1"/>
    </source>
</evidence>
<dbReference type="AlphaFoldDB" id="D3PG45"/>
<evidence type="ECO:0000256" key="3">
    <source>
        <dbReference type="ARBA" id="ARBA00023015"/>
    </source>
</evidence>
<proteinExistence type="evidence at transcript level"/>
<dbReference type="GO" id="GO:0016592">
    <property type="term" value="C:mediator complex"/>
    <property type="evidence" value="ECO:0007669"/>
    <property type="project" value="InterPro"/>
</dbReference>
<dbReference type="GO" id="GO:0006357">
    <property type="term" value="P:regulation of transcription by RNA polymerase II"/>
    <property type="evidence" value="ECO:0007669"/>
    <property type="project" value="InterPro"/>
</dbReference>
<dbReference type="RefSeq" id="XP_040575538.1">
    <property type="nucleotide sequence ID" value="XM_040719604.2"/>
</dbReference>
<accession>D3PG45</accession>
<reference evidence="9" key="1">
    <citation type="submission" date="2010-03" db="EMBL/GenBank/DDBJ databases">
        <title>Lepeophtheirus salmonis ESTs and full-length cDNAs.</title>
        <authorList>
            <person name="Yasuike M."/>
            <person name="von Schalburg K."/>
            <person name="Cooper G."/>
            <person name="Leong J."/>
            <person name="Jones S.R.M."/>
            <person name="Koop B.F."/>
        </authorList>
    </citation>
    <scope>NUCLEOTIDE SEQUENCE</scope>
    <source>
        <tissue evidence="9">Whole</tissue>
    </source>
</reference>
<protein>
    <recommendedName>
        <fullName evidence="8">Mediator of RNA polymerase II transcription subunit 9</fullName>
    </recommendedName>
    <alternativeName>
        <fullName evidence="8">Mediator complex subunit 9</fullName>
    </alternativeName>
</protein>
<keyword evidence="5 8" id="KW-0804">Transcription</keyword>
<comment type="subcellular location">
    <subcellularLocation>
        <location evidence="1 8">Nucleus</location>
    </subcellularLocation>
</comment>
<dbReference type="EMBL" id="BT120601">
    <property type="protein sequence ID" value="ADD24241.1"/>
    <property type="molecule type" value="mRNA"/>
</dbReference>
<keyword evidence="6 8" id="KW-0539">Nucleus</keyword>
<keyword evidence="4 8" id="KW-0010">Activator</keyword>
<sequence length="130" mass="14406">MTSSANTSMNSSTALKETTGTVLSTANIKEDPEKTLIELADLLPSIYDILRASERDDTNKDPAEASQRVIDLNSRIEKLKERVKSIDGIAYTKEEQLEHLKSLKEQLVLKKALITKYKTLNLEISGLSGV</sequence>
<keyword evidence="3 8" id="KW-0805">Transcription regulation</keyword>
<comment type="function">
    <text evidence="7 8">Component of the Mediator complex, a coactivator involved in the regulated transcription of nearly all RNA polymerase II-dependent genes. Mediator functions as a bridge to convey information from gene-specific regulatory proteins to the basal RNA polymerase II transcription machinery. Mediator is recruited to promoters by direct interactions with regulatory proteins and serves as a scaffold for the assembly of a functional preinitiation complex with RNA polymerase II and the general transcription factors.</text>
</comment>
<dbReference type="PANTHER" id="PTHR20844:SF0">
    <property type="entry name" value="MEDIATOR OF RNA POLYMERASE II TRANSCRIPTION SUBUNIT 9"/>
    <property type="match status" value="1"/>
</dbReference>
<evidence type="ECO:0000256" key="2">
    <source>
        <dbReference type="ARBA" id="ARBA00008089"/>
    </source>
</evidence>
<name>D3PG45_LEPSM</name>
<evidence type="ECO:0000256" key="4">
    <source>
        <dbReference type="ARBA" id="ARBA00023159"/>
    </source>
</evidence>
<evidence type="ECO:0000256" key="1">
    <source>
        <dbReference type="ARBA" id="ARBA00004123"/>
    </source>
</evidence>
<gene>
    <name evidence="8 9" type="primary">MED9</name>
</gene>
<organism evidence="9">
    <name type="scientific">Lepeophtheirus salmonis</name>
    <name type="common">Salmon louse</name>
    <name type="synonym">Caligus salmonis</name>
    <dbReference type="NCBI Taxonomy" id="72036"/>
    <lineage>
        <taxon>Eukaryota</taxon>
        <taxon>Metazoa</taxon>
        <taxon>Ecdysozoa</taxon>
        <taxon>Arthropoda</taxon>
        <taxon>Crustacea</taxon>
        <taxon>Multicrustacea</taxon>
        <taxon>Hexanauplia</taxon>
        <taxon>Copepoda</taxon>
        <taxon>Siphonostomatoida</taxon>
        <taxon>Caligidae</taxon>
        <taxon>Lepeophtheirus</taxon>
    </lineage>
</organism>
<comment type="subunit">
    <text evidence="8">Component of the Mediator complex.</text>
</comment>
<comment type="similarity">
    <text evidence="2 8">Belongs to the Mediator complex subunit 9 family.</text>
</comment>
<dbReference type="GO" id="GO:0003712">
    <property type="term" value="F:transcription coregulator activity"/>
    <property type="evidence" value="ECO:0007669"/>
    <property type="project" value="InterPro"/>
</dbReference>
<dbReference type="Pfam" id="PF07544">
    <property type="entry name" value="Med9"/>
    <property type="match status" value="1"/>
</dbReference>
<dbReference type="PANTHER" id="PTHR20844">
    <property type="entry name" value="MEDIATOR OF RNA POLYMERASE II TRANSCRIPTION, SUBUNIT 9"/>
    <property type="match status" value="1"/>
</dbReference>
<dbReference type="InterPro" id="IPR039242">
    <property type="entry name" value="MED9_metazoa"/>
</dbReference>
<evidence type="ECO:0000256" key="7">
    <source>
        <dbReference type="ARBA" id="ARBA00025687"/>
    </source>
</evidence>
<dbReference type="OrthoDB" id="5950777at2759"/>